<evidence type="ECO:0000313" key="1">
    <source>
        <dbReference type="EMBL" id="JAD52647.1"/>
    </source>
</evidence>
<protein>
    <submittedName>
        <fullName evidence="1">RpoC1, OrsajCp016</fullName>
    </submittedName>
</protein>
<sequence>MNFIRELSVGTTTLPIY</sequence>
<reference evidence="1" key="1">
    <citation type="submission" date="2014-09" db="EMBL/GenBank/DDBJ databases">
        <authorList>
            <person name="Magalhaes I.L.F."/>
            <person name="Oliveira U."/>
            <person name="Santos F.R."/>
            <person name="Vidigal T.H.D.A."/>
            <person name="Brescovit A.D."/>
            <person name="Santos A.J."/>
        </authorList>
    </citation>
    <scope>NUCLEOTIDE SEQUENCE</scope>
    <source>
        <tissue evidence="1">Shoot tissue taken approximately 20 cm above the soil surface</tissue>
    </source>
</reference>
<accession>A0A0A9B019</accession>
<name>A0A0A9B019_ARUDO</name>
<organism evidence="1">
    <name type="scientific">Arundo donax</name>
    <name type="common">Giant reed</name>
    <name type="synonym">Donax arundinaceus</name>
    <dbReference type="NCBI Taxonomy" id="35708"/>
    <lineage>
        <taxon>Eukaryota</taxon>
        <taxon>Viridiplantae</taxon>
        <taxon>Streptophyta</taxon>
        <taxon>Embryophyta</taxon>
        <taxon>Tracheophyta</taxon>
        <taxon>Spermatophyta</taxon>
        <taxon>Magnoliopsida</taxon>
        <taxon>Liliopsida</taxon>
        <taxon>Poales</taxon>
        <taxon>Poaceae</taxon>
        <taxon>PACMAD clade</taxon>
        <taxon>Arundinoideae</taxon>
        <taxon>Arundineae</taxon>
        <taxon>Arundo</taxon>
    </lineage>
</organism>
<dbReference type="AlphaFoldDB" id="A0A0A9B019"/>
<proteinExistence type="predicted"/>
<reference evidence="1" key="2">
    <citation type="journal article" date="2015" name="Data Brief">
        <title>Shoot transcriptome of the giant reed, Arundo donax.</title>
        <authorList>
            <person name="Barrero R.A."/>
            <person name="Guerrero F.D."/>
            <person name="Moolhuijzen P."/>
            <person name="Goolsby J.A."/>
            <person name="Tidwell J."/>
            <person name="Bellgard S.E."/>
            <person name="Bellgard M.I."/>
        </authorList>
    </citation>
    <scope>NUCLEOTIDE SEQUENCE</scope>
    <source>
        <tissue evidence="1">Shoot tissue taken approximately 20 cm above the soil surface</tissue>
    </source>
</reference>
<dbReference type="EMBL" id="GBRH01245248">
    <property type="protein sequence ID" value="JAD52647.1"/>
    <property type="molecule type" value="Transcribed_RNA"/>
</dbReference>